<accession>A0ABW5J2N0</accession>
<dbReference type="Gene3D" id="3.90.79.10">
    <property type="entry name" value="Nucleoside Triphosphate Pyrophosphohydrolase"/>
    <property type="match status" value="1"/>
</dbReference>
<evidence type="ECO:0000313" key="2">
    <source>
        <dbReference type="EMBL" id="MFD2519998.1"/>
    </source>
</evidence>
<dbReference type="EMBL" id="JBHULC010000004">
    <property type="protein sequence ID" value="MFD2519998.1"/>
    <property type="molecule type" value="Genomic_DNA"/>
</dbReference>
<organism evidence="2 3">
    <name type="scientific">Emticicia soli</name>
    <dbReference type="NCBI Taxonomy" id="2027878"/>
    <lineage>
        <taxon>Bacteria</taxon>
        <taxon>Pseudomonadati</taxon>
        <taxon>Bacteroidota</taxon>
        <taxon>Cytophagia</taxon>
        <taxon>Cytophagales</taxon>
        <taxon>Leadbetterellaceae</taxon>
        <taxon>Emticicia</taxon>
    </lineage>
</organism>
<dbReference type="InterPro" id="IPR059176">
    <property type="entry name" value="UDP-X_N"/>
</dbReference>
<name>A0ABW5J2N0_9BACT</name>
<comment type="caution">
    <text evidence="2">The sequence shown here is derived from an EMBL/GenBank/DDBJ whole genome shotgun (WGS) entry which is preliminary data.</text>
</comment>
<dbReference type="SUPFAM" id="SSF55811">
    <property type="entry name" value="Nudix"/>
    <property type="match status" value="1"/>
</dbReference>
<dbReference type="Pfam" id="PF12535">
    <property type="entry name" value="Nudix_N"/>
    <property type="match status" value="1"/>
</dbReference>
<dbReference type="GO" id="GO:0016787">
    <property type="term" value="F:hydrolase activity"/>
    <property type="evidence" value="ECO:0007669"/>
    <property type="project" value="UniProtKB-KW"/>
</dbReference>
<dbReference type="InterPro" id="IPR000086">
    <property type="entry name" value="NUDIX_hydrolase_dom"/>
</dbReference>
<gene>
    <name evidence="2" type="ORF">ACFSR2_03820</name>
</gene>
<protein>
    <submittedName>
        <fullName evidence="2">NUDIX hydrolase N-terminal domain-containing protein</fullName>
    </submittedName>
</protein>
<sequence length="211" mass="24002">MNSLNWLAVSQRLQAIAQTGLAYAESEYDRERYQEINTIGQQILAQLSNVSIEHVIQLLPEEIGYQTPKVDIRAVIFRGTDELLMVQETIDNNKWTIPGGWADVGYTPFEVAEKEAWEETGLKVKATRLLAVFDKKMHPHPYQPWYVYKFFILCEVTGGELLTQTNETSGIGWVNQKDLPNLELSTDRATYSQLEKMFELANNPAATALCD</sequence>
<dbReference type="InterPro" id="IPR015797">
    <property type="entry name" value="NUDIX_hydrolase-like_dom_sf"/>
</dbReference>
<evidence type="ECO:0000313" key="3">
    <source>
        <dbReference type="Proteomes" id="UP001597510"/>
    </source>
</evidence>
<reference evidence="3" key="1">
    <citation type="journal article" date="2019" name="Int. J. Syst. Evol. Microbiol.">
        <title>The Global Catalogue of Microorganisms (GCM) 10K type strain sequencing project: providing services to taxonomists for standard genome sequencing and annotation.</title>
        <authorList>
            <consortium name="The Broad Institute Genomics Platform"/>
            <consortium name="The Broad Institute Genome Sequencing Center for Infectious Disease"/>
            <person name="Wu L."/>
            <person name="Ma J."/>
        </authorList>
    </citation>
    <scope>NUCLEOTIDE SEQUENCE [LARGE SCALE GENOMIC DNA]</scope>
    <source>
        <strain evidence="3">KCTC 52344</strain>
    </source>
</reference>
<dbReference type="PROSITE" id="PS51462">
    <property type="entry name" value="NUDIX"/>
    <property type="match status" value="1"/>
</dbReference>
<dbReference type="Proteomes" id="UP001597510">
    <property type="component" value="Unassembled WGS sequence"/>
</dbReference>
<keyword evidence="2" id="KW-0378">Hydrolase</keyword>
<dbReference type="Gene3D" id="6.10.250.1120">
    <property type="match status" value="1"/>
</dbReference>
<proteinExistence type="predicted"/>
<dbReference type="Pfam" id="PF00293">
    <property type="entry name" value="NUDIX"/>
    <property type="match status" value="1"/>
</dbReference>
<dbReference type="PANTHER" id="PTHR43736:SF1">
    <property type="entry name" value="DIHYDRONEOPTERIN TRIPHOSPHATE DIPHOSPHATASE"/>
    <property type="match status" value="1"/>
</dbReference>
<dbReference type="RefSeq" id="WP_340235407.1">
    <property type="nucleotide sequence ID" value="NZ_JBBEWC010000004.1"/>
</dbReference>
<feature type="domain" description="Nudix hydrolase" evidence="1">
    <location>
        <begin position="67"/>
        <end position="196"/>
    </location>
</feature>
<dbReference type="PANTHER" id="PTHR43736">
    <property type="entry name" value="ADP-RIBOSE PYROPHOSPHATASE"/>
    <property type="match status" value="1"/>
</dbReference>
<keyword evidence="3" id="KW-1185">Reference proteome</keyword>
<evidence type="ECO:0000259" key="1">
    <source>
        <dbReference type="PROSITE" id="PS51462"/>
    </source>
</evidence>